<evidence type="ECO:0000256" key="1">
    <source>
        <dbReference type="SAM" id="MobiDB-lite"/>
    </source>
</evidence>
<dbReference type="EMBL" id="MN740612">
    <property type="protein sequence ID" value="QHU35821.1"/>
    <property type="molecule type" value="Genomic_DNA"/>
</dbReference>
<protein>
    <submittedName>
        <fullName evidence="2">Uncharacterized protein</fullName>
    </submittedName>
</protein>
<feature type="region of interest" description="Disordered" evidence="1">
    <location>
        <begin position="95"/>
        <end position="117"/>
    </location>
</feature>
<dbReference type="AlphaFoldDB" id="A0A6C0M1E4"/>
<proteinExistence type="predicted"/>
<name>A0A6C0M1E4_9ZZZZ</name>
<evidence type="ECO:0000313" key="2">
    <source>
        <dbReference type="EMBL" id="QHU35821.1"/>
    </source>
</evidence>
<reference evidence="2" key="1">
    <citation type="journal article" date="2020" name="Nature">
        <title>Giant virus diversity and host interactions through global metagenomics.</title>
        <authorList>
            <person name="Schulz F."/>
            <person name="Roux S."/>
            <person name="Paez-Espino D."/>
            <person name="Jungbluth S."/>
            <person name="Walsh D.A."/>
            <person name="Denef V.J."/>
            <person name="McMahon K.D."/>
            <person name="Konstantinidis K.T."/>
            <person name="Eloe-Fadrosh E.A."/>
            <person name="Kyrpides N.C."/>
            <person name="Woyke T."/>
        </authorList>
    </citation>
    <scope>NUCLEOTIDE SEQUENCE</scope>
    <source>
        <strain evidence="2">GVMAG-S-1035085-51</strain>
    </source>
</reference>
<sequence length="178" mass="20685">MTKFTLVNPKIDGSVQTSFDTSSPLKAADEAYSAISKYFTNRLQEFRFTLQSGGKFHHFVASEKLGKDNKVSYTINEFKGKVNIDTMQKSMDQYQEQNGGKKKWDEDDSSSSSSDSSPAFRRYNYPIYNWWYDPFVYVVTDKDASDKLKAIWFPSLPFIPGNYMIPNPYLWYYPTWSV</sequence>
<accession>A0A6C0M1E4</accession>
<organism evidence="2">
    <name type="scientific">viral metagenome</name>
    <dbReference type="NCBI Taxonomy" id="1070528"/>
    <lineage>
        <taxon>unclassified sequences</taxon>
        <taxon>metagenomes</taxon>
        <taxon>organismal metagenomes</taxon>
    </lineage>
</organism>